<proteinExistence type="predicted"/>
<dbReference type="PANTHER" id="PTHR34473:SF2">
    <property type="entry name" value="UPF0699 TRANSMEMBRANE PROTEIN YDBT"/>
    <property type="match status" value="1"/>
</dbReference>
<dbReference type="EMBL" id="BAAAQQ010000013">
    <property type="protein sequence ID" value="GAA2128925.1"/>
    <property type="molecule type" value="Genomic_DNA"/>
</dbReference>
<name>A0ABN2YKW0_9ACTN</name>
<feature type="domain" description="YdbS-like PH" evidence="2">
    <location>
        <begin position="421"/>
        <end position="485"/>
    </location>
</feature>
<feature type="transmembrane region" description="Helical" evidence="1">
    <location>
        <begin position="187"/>
        <end position="206"/>
    </location>
</feature>
<comment type="caution">
    <text evidence="3">The sequence shown here is derived from an EMBL/GenBank/DDBJ whole genome shotgun (WGS) entry which is preliminary data.</text>
</comment>
<organism evidence="3 4">
    <name type="scientific">Nocardioides bigeumensis</name>
    <dbReference type="NCBI Taxonomy" id="433657"/>
    <lineage>
        <taxon>Bacteria</taxon>
        <taxon>Bacillati</taxon>
        <taxon>Actinomycetota</taxon>
        <taxon>Actinomycetes</taxon>
        <taxon>Propionibacteriales</taxon>
        <taxon>Nocardioidaceae</taxon>
        <taxon>Nocardioides</taxon>
    </lineage>
</organism>
<dbReference type="InterPro" id="IPR005182">
    <property type="entry name" value="YdbS-like_PH"/>
</dbReference>
<keyword evidence="4" id="KW-1185">Reference proteome</keyword>
<keyword evidence="1" id="KW-1133">Transmembrane helix</keyword>
<feature type="transmembrane region" description="Helical" evidence="1">
    <location>
        <begin position="49"/>
        <end position="68"/>
    </location>
</feature>
<protein>
    <submittedName>
        <fullName evidence="3">PH domain-containing protein</fullName>
    </submittedName>
</protein>
<dbReference type="PIRSF" id="PIRSF026631">
    <property type="entry name" value="UCP026631"/>
    <property type="match status" value="1"/>
</dbReference>
<feature type="transmembrane region" description="Helical" evidence="1">
    <location>
        <begin position="226"/>
        <end position="257"/>
    </location>
</feature>
<dbReference type="InterPro" id="IPR014529">
    <property type="entry name" value="UCP026631"/>
</dbReference>
<dbReference type="RefSeq" id="WP_344304595.1">
    <property type="nucleotide sequence ID" value="NZ_BAAAQQ010000013.1"/>
</dbReference>
<evidence type="ECO:0000313" key="3">
    <source>
        <dbReference type="EMBL" id="GAA2128925.1"/>
    </source>
</evidence>
<dbReference type="PANTHER" id="PTHR34473">
    <property type="entry name" value="UPF0699 TRANSMEMBRANE PROTEIN YDBS"/>
    <property type="match status" value="1"/>
</dbReference>
<evidence type="ECO:0000313" key="4">
    <source>
        <dbReference type="Proteomes" id="UP001500575"/>
    </source>
</evidence>
<sequence>MTQPTPDEGWQRLDARMLLVHPVKVLRQFLVPAVIGIVGVRSSSGDWPLWMLPVAGVGAVLIGSLPWLTTRFRITDTQFQLHSGLVNKTQLTAPLDRIRSVDLESSLLHRLLGLAKVEIGTGVDDTRINLDALAAPQSQELRRVLLARRSAALAEDPADDAVRLQDVLADGHPETVLVRIDWAWLRFAPFSLSRLAVVAGAVGVLSQFGDSLPFLDQDSLESGWNWVVGFAIWLVVLVALVAGALAWTAISVAGYALQWWDFVLAREPGRRPGQLGNLRLTAGLFTTRSTTVEEARIRGVELDEPVLLRVVGGAELSTLATGVGESGVTKVLPPCPVEVATGVGGALLEDDAPLRLPLVPHGPAARRRCHVREQWGTLVFTAAAIAATAVLDLGWWLPVLVFALCAVTGALTAEAEYAHLGHAMTRGHLVAGSGSWTRTRTALEIEGVIGWVVQQNLFQRRAGLATLVATTAAGAEKVVVRDVPERLGVALANAATPGLLSPFLDQDR</sequence>
<reference evidence="3 4" key="1">
    <citation type="journal article" date="2019" name="Int. J. Syst. Evol. Microbiol.">
        <title>The Global Catalogue of Microorganisms (GCM) 10K type strain sequencing project: providing services to taxonomists for standard genome sequencing and annotation.</title>
        <authorList>
            <consortium name="The Broad Institute Genomics Platform"/>
            <consortium name="The Broad Institute Genome Sequencing Center for Infectious Disease"/>
            <person name="Wu L."/>
            <person name="Ma J."/>
        </authorList>
    </citation>
    <scope>NUCLEOTIDE SEQUENCE [LARGE SCALE GENOMIC DNA]</scope>
    <source>
        <strain evidence="3 4">JCM 16021</strain>
    </source>
</reference>
<dbReference type="Proteomes" id="UP001500575">
    <property type="component" value="Unassembled WGS sequence"/>
</dbReference>
<keyword evidence="1" id="KW-0812">Transmembrane</keyword>
<keyword evidence="1" id="KW-0472">Membrane</keyword>
<feature type="transmembrane region" description="Helical" evidence="1">
    <location>
        <begin position="375"/>
        <end position="397"/>
    </location>
</feature>
<dbReference type="Pfam" id="PF03703">
    <property type="entry name" value="bPH_2"/>
    <property type="match status" value="2"/>
</dbReference>
<feature type="domain" description="YdbS-like PH" evidence="2">
    <location>
        <begin position="67"/>
        <end position="143"/>
    </location>
</feature>
<gene>
    <name evidence="3" type="ORF">GCM10009843_29940</name>
</gene>
<accession>A0ABN2YKW0</accession>
<evidence type="ECO:0000259" key="2">
    <source>
        <dbReference type="Pfam" id="PF03703"/>
    </source>
</evidence>
<evidence type="ECO:0000256" key="1">
    <source>
        <dbReference type="SAM" id="Phobius"/>
    </source>
</evidence>